<evidence type="ECO:0000313" key="2">
    <source>
        <dbReference type="EMBL" id="OQR75912.1"/>
    </source>
</evidence>
<protein>
    <submittedName>
        <fullName evidence="2">Uncharacterized protein</fullName>
    </submittedName>
</protein>
<dbReference type="InParanoid" id="A0A1V9XR93"/>
<feature type="region of interest" description="Disordered" evidence="1">
    <location>
        <begin position="1"/>
        <end position="50"/>
    </location>
</feature>
<proteinExistence type="predicted"/>
<gene>
    <name evidence="2" type="ORF">BIW11_08118</name>
</gene>
<reference evidence="2 3" key="1">
    <citation type="journal article" date="2017" name="Gigascience">
        <title>Draft genome of the honey bee ectoparasitic mite, Tropilaelaps mercedesae, is shaped by the parasitic life history.</title>
        <authorList>
            <person name="Dong X."/>
            <person name="Armstrong S.D."/>
            <person name="Xia D."/>
            <person name="Makepeace B.L."/>
            <person name="Darby A.C."/>
            <person name="Kadowaki T."/>
        </authorList>
    </citation>
    <scope>NUCLEOTIDE SEQUENCE [LARGE SCALE GENOMIC DNA]</scope>
    <source>
        <strain evidence="2">Wuxi-XJTLU</strain>
    </source>
</reference>
<name>A0A1V9XR93_9ACAR</name>
<dbReference type="AlphaFoldDB" id="A0A1V9XR93"/>
<evidence type="ECO:0000313" key="3">
    <source>
        <dbReference type="Proteomes" id="UP000192247"/>
    </source>
</evidence>
<evidence type="ECO:0000256" key="1">
    <source>
        <dbReference type="SAM" id="MobiDB-lite"/>
    </source>
</evidence>
<keyword evidence="3" id="KW-1185">Reference proteome</keyword>
<accession>A0A1V9XR93</accession>
<dbReference type="EMBL" id="MNPL01005605">
    <property type="protein sequence ID" value="OQR75912.1"/>
    <property type="molecule type" value="Genomic_DNA"/>
</dbReference>
<comment type="caution">
    <text evidence="2">The sequence shown here is derived from an EMBL/GenBank/DDBJ whole genome shotgun (WGS) entry which is preliminary data.</text>
</comment>
<dbReference type="Proteomes" id="UP000192247">
    <property type="component" value="Unassembled WGS sequence"/>
</dbReference>
<sequence>MYMPHGVLQKSTRMDNKSDHNSNSSTEIERLDEEERKHAEYEQQREHHQCDQHLVSVNELDFEEERDKQIYITGECRGNERDEFSSRLFKMDGYTSKIDLMRPSTEESIFTYSNTIDYRLRSSAIGYAPASTGGSKQPHEDNCPGYACGFEASCPSANYFSISSRCQVAPERNA</sequence>
<organism evidence="2 3">
    <name type="scientific">Tropilaelaps mercedesae</name>
    <dbReference type="NCBI Taxonomy" id="418985"/>
    <lineage>
        <taxon>Eukaryota</taxon>
        <taxon>Metazoa</taxon>
        <taxon>Ecdysozoa</taxon>
        <taxon>Arthropoda</taxon>
        <taxon>Chelicerata</taxon>
        <taxon>Arachnida</taxon>
        <taxon>Acari</taxon>
        <taxon>Parasitiformes</taxon>
        <taxon>Mesostigmata</taxon>
        <taxon>Gamasina</taxon>
        <taxon>Dermanyssoidea</taxon>
        <taxon>Laelapidae</taxon>
        <taxon>Tropilaelaps</taxon>
    </lineage>
</organism>
<feature type="compositionally biased region" description="Basic and acidic residues" evidence="1">
    <location>
        <begin position="27"/>
        <end position="50"/>
    </location>
</feature>